<feature type="compositionally biased region" description="Pro residues" evidence="1">
    <location>
        <begin position="553"/>
        <end position="573"/>
    </location>
</feature>
<dbReference type="Gene3D" id="3.40.390.10">
    <property type="entry name" value="Collagenase (Catalytic Domain)"/>
    <property type="match status" value="1"/>
</dbReference>
<dbReference type="Pfam" id="PF05548">
    <property type="entry name" value="Peptidase_M11"/>
    <property type="match status" value="1"/>
</dbReference>
<dbReference type="OrthoDB" id="541044at2759"/>
<feature type="compositionally biased region" description="Pro residues" evidence="1">
    <location>
        <begin position="626"/>
        <end position="657"/>
    </location>
</feature>
<reference evidence="3 4" key="1">
    <citation type="journal article" date="2007" name="Science">
        <title>The Chlamydomonas genome reveals the evolution of key animal and plant functions.</title>
        <authorList>
            <person name="Merchant S.S."/>
            <person name="Prochnik S.E."/>
            <person name="Vallon O."/>
            <person name="Harris E.H."/>
            <person name="Karpowicz S.J."/>
            <person name="Witman G.B."/>
            <person name="Terry A."/>
            <person name="Salamov A."/>
            <person name="Fritz-Laylin L.K."/>
            <person name="Marechal-Drouard L."/>
            <person name="Marshall W.F."/>
            <person name="Qu L.H."/>
            <person name="Nelson D.R."/>
            <person name="Sanderfoot A.A."/>
            <person name="Spalding M.H."/>
            <person name="Kapitonov V.V."/>
            <person name="Ren Q."/>
            <person name="Ferris P."/>
            <person name="Lindquist E."/>
            <person name="Shapiro H."/>
            <person name="Lucas S.M."/>
            <person name="Grimwood J."/>
            <person name="Schmutz J."/>
            <person name="Cardol P."/>
            <person name="Cerutti H."/>
            <person name="Chanfreau G."/>
            <person name="Chen C.L."/>
            <person name="Cognat V."/>
            <person name="Croft M.T."/>
            <person name="Dent R."/>
            <person name="Dutcher S."/>
            <person name="Fernandez E."/>
            <person name="Fukuzawa H."/>
            <person name="Gonzalez-Ballester D."/>
            <person name="Gonzalez-Halphen D."/>
            <person name="Hallmann A."/>
            <person name="Hanikenne M."/>
            <person name="Hippler M."/>
            <person name="Inwood W."/>
            <person name="Jabbari K."/>
            <person name="Kalanon M."/>
            <person name="Kuras R."/>
            <person name="Lefebvre P.A."/>
            <person name="Lemaire S.D."/>
            <person name="Lobanov A.V."/>
            <person name="Lohr M."/>
            <person name="Manuell A."/>
            <person name="Meier I."/>
            <person name="Mets L."/>
            <person name="Mittag M."/>
            <person name="Mittelmeier T."/>
            <person name="Moroney J.V."/>
            <person name="Moseley J."/>
            <person name="Napoli C."/>
            <person name="Nedelcu A.M."/>
            <person name="Niyogi K."/>
            <person name="Novoselov S.V."/>
            <person name="Paulsen I.T."/>
            <person name="Pazour G."/>
            <person name="Purton S."/>
            <person name="Ral J.P."/>
            <person name="Riano-Pachon D.M."/>
            <person name="Riekhof W."/>
            <person name="Rymarquis L."/>
            <person name="Schroda M."/>
            <person name="Stern D."/>
            <person name="Umen J."/>
            <person name="Willows R."/>
            <person name="Wilson N."/>
            <person name="Zimmer S.L."/>
            <person name="Allmer J."/>
            <person name="Balk J."/>
            <person name="Bisova K."/>
            <person name="Chen C.J."/>
            <person name="Elias M."/>
            <person name="Gendler K."/>
            <person name="Hauser C."/>
            <person name="Lamb M.R."/>
            <person name="Ledford H."/>
            <person name="Long J.C."/>
            <person name="Minagawa J."/>
            <person name="Page M.D."/>
            <person name="Pan J."/>
            <person name="Pootakham W."/>
            <person name="Roje S."/>
            <person name="Rose A."/>
            <person name="Stahlberg E."/>
            <person name="Terauchi A.M."/>
            <person name="Yang P."/>
            <person name="Ball S."/>
            <person name="Bowler C."/>
            <person name="Dieckmann C.L."/>
            <person name="Gladyshev V.N."/>
            <person name="Green P."/>
            <person name="Jorgensen R."/>
            <person name="Mayfield S."/>
            <person name="Mueller-Roeber B."/>
            <person name="Rajamani S."/>
            <person name="Sayre R.T."/>
            <person name="Brokstein P."/>
            <person name="Dubchak I."/>
            <person name="Goodstein D."/>
            <person name="Hornick L."/>
            <person name="Huang Y.W."/>
            <person name="Jhaveri J."/>
            <person name="Luo Y."/>
            <person name="Martinez D."/>
            <person name="Ngau W.C."/>
            <person name="Otillar B."/>
            <person name="Poliakov A."/>
            <person name="Porter A."/>
            <person name="Szajkowski L."/>
            <person name="Werner G."/>
            <person name="Zhou K."/>
            <person name="Grigoriev I.V."/>
            <person name="Rokhsar D.S."/>
            <person name="Grossman A.R."/>
        </authorList>
    </citation>
    <scope>NUCLEOTIDE SEQUENCE [LARGE SCALE GENOMIC DNA]</scope>
    <source>
        <strain evidence="4">CC-503</strain>
    </source>
</reference>
<protein>
    <recommendedName>
        <fullName evidence="2">Peptidase M11 gametolysin domain-containing protein</fullName>
    </recommendedName>
</protein>
<keyword evidence="4" id="KW-1185">Reference proteome</keyword>
<dbReference type="EMBL" id="CM008964">
    <property type="protein sequence ID" value="PNW85871.1"/>
    <property type="molecule type" value="Genomic_DNA"/>
</dbReference>
<name>A0A2K3DZB5_CHLRE</name>
<evidence type="ECO:0000256" key="1">
    <source>
        <dbReference type="SAM" id="MobiDB-lite"/>
    </source>
</evidence>
<dbReference type="InParanoid" id="A0A2K3DZB5"/>
<dbReference type="AlphaFoldDB" id="A0A2K3DZB5"/>
<feature type="compositionally biased region" description="Pro residues" evidence="1">
    <location>
        <begin position="466"/>
        <end position="546"/>
    </location>
</feature>
<accession>A0A2K3DZB5</accession>
<evidence type="ECO:0000259" key="2">
    <source>
        <dbReference type="Pfam" id="PF05548"/>
    </source>
</evidence>
<dbReference type="OMA" id="HANWANT"/>
<evidence type="ECO:0000313" key="3">
    <source>
        <dbReference type="EMBL" id="PNW85871.1"/>
    </source>
</evidence>
<dbReference type="Proteomes" id="UP000006906">
    <property type="component" value="Chromosome 3"/>
</dbReference>
<evidence type="ECO:0000313" key="4">
    <source>
        <dbReference type="Proteomes" id="UP000006906"/>
    </source>
</evidence>
<dbReference type="GO" id="GO:0008237">
    <property type="term" value="F:metallopeptidase activity"/>
    <property type="evidence" value="ECO:0007669"/>
    <property type="project" value="InterPro"/>
</dbReference>
<dbReference type="PaxDb" id="3055-EDP03239"/>
<feature type="compositionally biased region" description="Pro residues" evidence="1">
    <location>
        <begin position="580"/>
        <end position="594"/>
    </location>
</feature>
<dbReference type="ExpressionAtlas" id="A0A2K3DZB5">
    <property type="expression patterns" value="baseline and differential"/>
</dbReference>
<dbReference type="InterPro" id="IPR024079">
    <property type="entry name" value="MetalloPept_cat_dom_sf"/>
</dbReference>
<sequence length="657" mass="68902">MPLSLSEAAAASLIPYSGYRIRVRTPAASSPPPAGKPARRLLRGLLALDSTNFTGGLGVNDTPLDIDSFEILGPGDGSGGAKDTPMGPTNITSVIFLLSFCGYRRPVSAADFRAMWFNNATSTPTSRNMQNYWSTCSNGFAQMPASNQVVVEVDLPCAGAYLGTKYNSTNNCRTQELYTWLNMADDYARLTLKLNISAIKQRVAVLPTEMDPYCGWAGLASVGCAGTRCYTWISGSSSKDLSIYFHEMGHNMGLAHANWANTPDDPYGDFTCAMGSGVTCYNAANTWRLGWLDTLPGAALNSSNFATGRWSTWSLPRQSAGTSPQSIIRIMPDWAPPAWRQNATPGASAVPAYYVSLRARQAPFENWFGTDLTNPGRVLVHTSNLTQSSNSYQTTTLQAVLAAKGRYTAALPYGITIQVLSINASTGAAVSICRADRSAESPNDESCYDGLDNDCNGLADDADPACQPPSPPPSPPPPSPPPSSPPPSPTPSPKPPSPKPPSPTPSPKPPSPTPSPKPPSPKPPSPKPPSPKPPSPKPPSPKPPSASPKSASPTPPSPTPSPPPPSPTPSPPPPKKKKASPPPPPPSPTPSPPPPKKKKKDASPPPSPPSPTPSPPPPKKKKKDASPPPPPSAPPSPTPSPPPSKRVRRSPPPATGA</sequence>
<feature type="region of interest" description="Disordered" evidence="1">
    <location>
        <begin position="439"/>
        <end position="657"/>
    </location>
</feature>
<proteinExistence type="predicted"/>
<dbReference type="PRINTS" id="PR01217">
    <property type="entry name" value="PRICHEXTENSN"/>
</dbReference>
<dbReference type="RefSeq" id="XP_042926553.1">
    <property type="nucleotide sequence ID" value="XM_043061380.1"/>
</dbReference>
<dbReference type="GeneID" id="5718905"/>
<organism evidence="3 4">
    <name type="scientific">Chlamydomonas reinhardtii</name>
    <name type="common">Chlamydomonas smithii</name>
    <dbReference type="NCBI Taxonomy" id="3055"/>
    <lineage>
        <taxon>Eukaryota</taxon>
        <taxon>Viridiplantae</taxon>
        <taxon>Chlorophyta</taxon>
        <taxon>core chlorophytes</taxon>
        <taxon>Chlorophyceae</taxon>
        <taxon>CS clade</taxon>
        <taxon>Chlamydomonadales</taxon>
        <taxon>Chlamydomonadaceae</taxon>
        <taxon>Chlamydomonas</taxon>
    </lineage>
</organism>
<gene>
    <name evidence="3" type="ORF">CHLRE_03g201950v5</name>
</gene>
<dbReference type="Gramene" id="PNW85871">
    <property type="protein sequence ID" value="PNW85871"/>
    <property type="gene ID" value="CHLRE_03g201950v5"/>
</dbReference>
<feature type="compositionally biased region" description="Pro residues" evidence="1">
    <location>
        <begin position="603"/>
        <end position="617"/>
    </location>
</feature>
<feature type="domain" description="Peptidase M11 gametolysin" evidence="2">
    <location>
        <begin position="92"/>
        <end position="395"/>
    </location>
</feature>
<dbReference type="SUPFAM" id="SSF55486">
    <property type="entry name" value="Metalloproteases ('zincins'), catalytic domain"/>
    <property type="match status" value="1"/>
</dbReference>
<dbReference type="GO" id="GO:0030036">
    <property type="term" value="P:actin cytoskeleton organization"/>
    <property type="evidence" value="ECO:0000318"/>
    <property type="project" value="GO_Central"/>
</dbReference>
<dbReference type="KEGG" id="cre:CHLRE_03g201950v5"/>
<dbReference type="InterPro" id="IPR008752">
    <property type="entry name" value="Peptidase_M11"/>
</dbReference>